<feature type="region of interest" description="Disordered" evidence="1">
    <location>
        <begin position="137"/>
        <end position="297"/>
    </location>
</feature>
<feature type="compositionally biased region" description="Basic and acidic residues" evidence="1">
    <location>
        <begin position="245"/>
        <end position="264"/>
    </location>
</feature>
<protein>
    <submittedName>
        <fullName evidence="2">Uncharacterized protein</fullName>
    </submittedName>
</protein>
<sequence>MSFLRTSASRASSFARIARPTRYIRAAELQPWQRAVQRRTYASGHGSHGETKSSDAPWYVENLLLLLSRRIKLNCDGFLFVVSEEPAQLLARRTYTYLLSTSFLAEHMLTQSSRIGAAVIGTAVGLYIVINQDTDHGAEHHPLGEPHGEGDAPKHGTDSTVKKADEKPKEEPKEEPKKESKKESKDKSEEKPKSEHQDPSKPTKENSEEKDKQSPDESDKADPRKEETKSTNETSGKQKGLSNDNTEHTSHISEHPEKSKKGEGVAETAKLQGTVSTDRPGAENKEERGNTKVDKDA</sequence>
<gene>
    <name evidence="2" type="ORF">GGP41_003839</name>
</gene>
<feature type="compositionally biased region" description="Basic and acidic residues" evidence="1">
    <location>
        <begin position="137"/>
        <end position="230"/>
    </location>
</feature>
<organism evidence="2 3">
    <name type="scientific">Cochliobolus sativus</name>
    <name type="common">Common root rot and spot blotch fungus</name>
    <name type="synonym">Bipolaris sorokiniana</name>
    <dbReference type="NCBI Taxonomy" id="45130"/>
    <lineage>
        <taxon>Eukaryota</taxon>
        <taxon>Fungi</taxon>
        <taxon>Dikarya</taxon>
        <taxon>Ascomycota</taxon>
        <taxon>Pezizomycotina</taxon>
        <taxon>Dothideomycetes</taxon>
        <taxon>Pleosporomycetidae</taxon>
        <taxon>Pleosporales</taxon>
        <taxon>Pleosporineae</taxon>
        <taxon>Pleosporaceae</taxon>
        <taxon>Bipolaris</taxon>
    </lineage>
</organism>
<feature type="compositionally biased region" description="Basic and acidic residues" evidence="1">
    <location>
        <begin position="280"/>
        <end position="297"/>
    </location>
</feature>
<evidence type="ECO:0000313" key="2">
    <source>
        <dbReference type="EMBL" id="KAF5846464.1"/>
    </source>
</evidence>
<dbReference type="EMBL" id="WNKQ01000016">
    <property type="protein sequence ID" value="KAF5846464.1"/>
    <property type="molecule type" value="Genomic_DNA"/>
</dbReference>
<dbReference type="Proteomes" id="UP000624244">
    <property type="component" value="Unassembled WGS sequence"/>
</dbReference>
<proteinExistence type="predicted"/>
<evidence type="ECO:0000313" key="3">
    <source>
        <dbReference type="Proteomes" id="UP000624244"/>
    </source>
</evidence>
<feature type="compositionally biased region" description="Polar residues" evidence="1">
    <location>
        <begin position="231"/>
        <end position="244"/>
    </location>
</feature>
<accession>A0A8H6DSJ0</accession>
<reference evidence="2" key="1">
    <citation type="submission" date="2019-11" db="EMBL/GenBank/DDBJ databases">
        <title>Bipolaris sorokiniana Genome sequencing.</title>
        <authorList>
            <person name="Wang H."/>
        </authorList>
    </citation>
    <scope>NUCLEOTIDE SEQUENCE</scope>
</reference>
<comment type="caution">
    <text evidence="2">The sequence shown here is derived from an EMBL/GenBank/DDBJ whole genome shotgun (WGS) entry which is preliminary data.</text>
</comment>
<evidence type="ECO:0000256" key="1">
    <source>
        <dbReference type="SAM" id="MobiDB-lite"/>
    </source>
</evidence>
<dbReference type="AlphaFoldDB" id="A0A8H6DSJ0"/>
<name>A0A8H6DSJ0_COCSA</name>